<organism evidence="1 2">
    <name type="scientific">Pirellula staleyi (strain ATCC 27377 / DSM 6068 / ICPB 4128)</name>
    <name type="common">Pirella staleyi</name>
    <dbReference type="NCBI Taxonomy" id="530564"/>
    <lineage>
        <taxon>Bacteria</taxon>
        <taxon>Pseudomonadati</taxon>
        <taxon>Planctomycetota</taxon>
        <taxon>Planctomycetia</taxon>
        <taxon>Pirellulales</taxon>
        <taxon>Pirellulaceae</taxon>
        <taxon>Pirellula</taxon>
    </lineage>
</organism>
<dbReference type="AlphaFoldDB" id="D2R001"/>
<evidence type="ECO:0000313" key="2">
    <source>
        <dbReference type="Proteomes" id="UP000001887"/>
    </source>
</evidence>
<accession>D2R001</accession>
<sequence length="66" mass="7959">MPIEKWYRGRRITYTKRRGEIILVKLARRSASEKPEWIALTLDQYQREVIKKYHHDGGDSKDSNRN</sequence>
<dbReference type="Proteomes" id="UP000001887">
    <property type="component" value="Chromosome"/>
</dbReference>
<dbReference type="EMBL" id="CP001848">
    <property type="protein sequence ID" value="ADB18366.1"/>
    <property type="molecule type" value="Genomic_DNA"/>
</dbReference>
<protein>
    <submittedName>
        <fullName evidence="1">Uncharacterized protein</fullName>
    </submittedName>
</protein>
<dbReference type="KEGG" id="psl:Psta_3711"/>
<evidence type="ECO:0000313" key="1">
    <source>
        <dbReference type="EMBL" id="ADB18366.1"/>
    </source>
</evidence>
<dbReference type="HOGENOM" id="CLU_2827443_0_0_0"/>
<name>D2R001_PIRSD</name>
<proteinExistence type="predicted"/>
<gene>
    <name evidence="1" type="ordered locus">Psta_3711</name>
</gene>
<reference evidence="1 2" key="1">
    <citation type="journal article" date="2009" name="Stand. Genomic Sci.">
        <title>Complete genome sequence of Pirellula staleyi type strain (ATCC 27377).</title>
        <authorList>
            <person name="Clum A."/>
            <person name="Tindall B.J."/>
            <person name="Sikorski J."/>
            <person name="Ivanova N."/>
            <person name="Mavrommatis K."/>
            <person name="Lucas S."/>
            <person name="Glavina del Rio T."/>
            <person name="Nolan M."/>
            <person name="Chen F."/>
            <person name="Tice H."/>
            <person name="Pitluck S."/>
            <person name="Cheng J.F."/>
            <person name="Chertkov O."/>
            <person name="Brettin T."/>
            <person name="Han C."/>
            <person name="Detter J.C."/>
            <person name="Kuske C."/>
            <person name="Bruce D."/>
            <person name="Goodwin L."/>
            <person name="Ovchinikova G."/>
            <person name="Pati A."/>
            <person name="Mikhailova N."/>
            <person name="Chen A."/>
            <person name="Palaniappan K."/>
            <person name="Land M."/>
            <person name="Hauser L."/>
            <person name="Chang Y.J."/>
            <person name="Jeffries C.D."/>
            <person name="Chain P."/>
            <person name="Rohde M."/>
            <person name="Goker M."/>
            <person name="Bristow J."/>
            <person name="Eisen J.A."/>
            <person name="Markowitz V."/>
            <person name="Hugenholtz P."/>
            <person name="Kyrpides N.C."/>
            <person name="Klenk H.P."/>
            <person name="Lapidus A."/>
        </authorList>
    </citation>
    <scope>NUCLEOTIDE SEQUENCE [LARGE SCALE GENOMIC DNA]</scope>
    <source>
        <strain evidence="2">ATCC 27377 / DSM 6068 / ICPB 4128</strain>
    </source>
</reference>
<dbReference type="STRING" id="530564.Psta_3711"/>
<keyword evidence="2" id="KW-1185">Reference proteome</keyword>